<dbReference type="SUPFAM" id="SSF57667">
    <property type="entry name" value="beta-beta-alpha zinc fingers"/>
    <property type="match status" value="1"/>
</dbReference>
<dbReference type="InterPro" id="IPR013087">
    <property type="entry name" value="Znf_C2H2_type"/>
</dbReference>
<feature type="compositionally biased region" description="Basic and acidic residues" evidence="5">
    <location>
        <begin position="62"/>
        <end position="72"/>
    </location>
</feature>
<evidence type="ECO:0000256" key="4">
    <source>
        <dbReference type="ARBA" id="ARBA00023242"/>
    </source>
</evidence>
<evidence type="ECO:0000256" key="3">
    <source>
        <dbReference type="ARBA" id="ARBA00022833"/>
    </source>
</evidence>
<protein>
    <recommendedName>
        <fullName evidence="6">C2H2-type domain-containing protein</fullName>
    </recommendedName>
</protein>
<feature type="domain" description="C2H2-type" evidence="6">
    <location>
        <begin position="102"/>
        <end position="124"/>
    </location>
</feature>
<keyword evidence="4" id="KW-0539">Nucleus</keyword>
<gene>
    <name evidence="7" type="ORF">ALECFALPRED_008326</name>
</gene>
<dbReference type="GO" id="GO:0003676">
    <property type="term" value="F:nucleic acid binding"/>
    <property type="evidence" value="ECO:0007669"/>
    <property type="project" value="InterPro"/>
</dbReference>
<dbReference type="GO" id="GO:0008270">
    <property type="term" value="F:zinc ion binding"/>
    <property type="evidence" value="ECO:0007669"/>
    <property type="project" value="UniProtKB-KW"/>
</dbReference>
<reference evidence="7" key="1">
    <citation type="submission" date="2021-03" db="EMBL/GenBank/DDBJ databases">
        <authorList>
            <person name="Tagirdzhanova G."/>
        </authorList>
    </citation>
    <scope>NUCLEOTIDE SEQUENCE</scope>
</reference>
<evidence type="ECO:0000259" key="6">
    <source>
        <dbReference type="PROSITE" id="PS00028"/>
    </source>
</evidence>
<organism evidence="7 8">
    <name type="scientific">Alectoria fallacina</name>
    <dbReference type="NCBI Taxonomy" id="1903189"/>
    <lineage>
        <taxon>Eukaryota</taxon>
        <taxon>Fungi</taxon>
        <taxon>Dikarya</taxon>
        <taxon>Ascomycota</taxon>
        <taxon>Pezizomycotina</taxon>
        <taxon>Lecanoromycetes</taxon>
        <taxon>OSLEUM clade</taxon>
        <taxon>Lecanoromycetidae</taxon>
        <taxon>Lecanorales</taxon>
        <taxon>Lecanorineae</taxon>
        <taxon>Parmeliaceae</taxon>
        <taxon>Alectoria</taxon>
    </lineage>
</organism>
<feature type="compositionally biased region" description="Basic residues" evidence="5">
    <location>
        <begin position="184"/>
        <end position="194"/>
    </location>
</feature>
<dbReference type="GO" id="GO:0005681">
    <property type="term" value="C:spliceosomal complex"/>
    <property type="evidence" value="ECO:0007669"/>
    <property type="project" value="InterPro"/>
</dbReference>
<evidence type="ECO:0000313" key="8">
    <source>
        <dbReference type="Proteomes" id="UP000664203"/>
    </source>
</evidence>
<dbReference type="PANTHER" id="PTHR45986:SF1">
    <property type="entry name" value="ZINC FINGER MATRIN-TYPE PROTEIN 2"/>
    <property type="match status" value="1"/>
</dbReference>
<feature type="region of interest" description="Disordered" evidence="5">
    <location>
        <begin position="176"/>
        <end position="204"/>
    </location>
</feature>
<evidence type="ECO:0000256" key="1">
    <source>
        <dbReference type="ARBA" id="ARBA00022723"/>
    </source>
</evidence>
<dbReference type="Pfam" id="PF12171">
    <property type="entry name" value="zf-C2H2_jaz"/>
    <property type="match status" value="1"/>
</dbReference>
<dbReference type="PROSITE" id="PS00028">
    <property type="entry name" value="ZINC_FINGER_C2H2_1"/>
    <property type="match status" value="1"/>
</dbReference>
<sequence length="215" mass="23802">MSGSGPSKSTASDTSFRKTWDRTEYAAKAADRDTKYKAEGAARAEAKAAGRKYFPRASTPPDAKETESRTARLDVSNNVGKTSLVPAGAATGKRGRGAGFYCADCDLTFKDNLQFLEHLNSRQHLVAIGQTGEVKRATLEEVRERLNWLAQKRREESQGVGDVVDLGKRLEVRKELDEREREEKRRKRNEKRRKTEGGVGIKIEEDDGVGGGIIC</sequence>
<evidence type="ECO:0000313" key="7">
    <source>
        <dbReference type="EMBL" id="CAF9912856.1"/>
    </source>
</evidence>
<name>A0A8H3EUC0_9LECA</name>
<dbReference type="InterPro" id="IPR040107">
    <property type="entry name" value="Snu23"/>
</dbReference>
<feature type="compositionally biased region" description="Basic and acidic residues" evidence="5">
    <location>
        <begin position="30"/>
        <end position="48"/>
    </location>
</feature>
<dbReference type="PANTHER" id="PTHR45986">
    <property type="entry name" value="ZINC FINGER MATRIN-TYPE PROTEIN 2"/>
    <property type="match status" value="1"/>
</dbReference>
<dbReference type="SMART" id="SM00451">
    <property type="entry name" value="ZnF_U1"/>
    <property type="match status" value="1"/>
</dbReference>
<dbReference type="Proteomes" id="UP000664203">
    <property type="component" value="Unassembled WGS sequence"/>
</dbReference>
<accession>A0A8H3EUC0</accession>
<comment type="caution">
    <text evidence="7">The sequence shown here is derived from an EMBL/GenBank/DDBJ whole genome shotgun (WGS) entry which is preliminary data.</text>
</comment>
<dbReference type="AlphaFoldDB" id="A0A8H3EUC0"/>
<keyword evidence="3" id="KW-0862">Zinc</keyword>
<dbReference type="InterPro" id="IPR036236">
    <property type="entry name" value="Znf_C2H2_sf"/>
</dbReference>
<dbReference type="InterPro" id="IPR003604">
    <property type="entry name" value="Matrin/U1-like-C_Znf_C2H2"/>
</dbReference>
<evidence type="ECO:0000256" key="2">
    <source>
        <dbReference type="ARBA" id="ARBA00022771"/>
    </source>
</evidence>
<keyword evidence="2" id="KW-0863">Zinc-finger</keyword>
<dbReference type="OrthoDB" id="30343at2759"/>
<dbReference type="EMBL" id="CAJPDR010000057">
    <property type="protein sequence ID" value="CAF9912856.1"/>
    <property type="molecule type" value="Genomic_DNA"/>
</dbReference>
<feature type="region of interest" description="Disordered" evidence="5">
    <location>
        <begin position="30"/>
        <end position="77"/>
    </location>
</feature>
<proteinExistence type="predicted"/>
<dbReference type="GO" id="GO:0000398">
    <property type="term" value="P:mRNA splicing, via spliceosome"/>
    <property type="evidence" value="ECO:0007669"/>
    <property type="project" value="InterPro"/>
</dbReference>
<dbReference type="InterPro" id="IPR022755">
    <property type="entry name" value="Znf_C2H2_jaz"/>
</dbReference>
<keyword evidence="8" id="KW-1185">Reference proteome</keyword>
<dbReference type="GO" id="GO:0046540">
    <property type="term" value="C:U4/U6 x U5 tri-snRNP complex"/>
    <property type="evidence" value="ECO:0007669"/>
    <property type="project" value="TreeGrafter"/>
</dbReference>
<evidence type="ECO:0000256" key="5">
    <source>
        <dbReference type="SAM" id="MobiDB-lite"/>
    </source>
</evidence>
<keyword evidence="1" id="KW-0479">Metal-binding</keyword>